<dbReference type="KEGG" id="asip:AQUSIP_13790"/>
<gene>
    <name evidence="2" type="ORF">AQUSIP_13790</name>
</gene>
<proteinExistence type="predicted"/>
<dbReference type="Proteomes" id="UP000324194">
    <property type="component" value="Chromosome 1"/>
</dbReference>
<reference evidence="2 3" key="1">
    <citation type="submission" date="2019-08" db="EMBL/GenBank/DDBJ databases">
        <authorList>
            <person name="Guy L."/>
        </authorList>
    </citation>
    <scope>NUCLEOTIDE SEQUENCE [LARGE SCALE GENOMIC DNA]</scope>
    <source>
        <strain evidence="2 3">SGT-108</strain>
    </source>
</reference>
<dbReference type="OrthoDB" id="5651231at2"/>
<dbReference type="RefSeq" id="WP_148339326.1">
    <property type="nucleotide sequence ID" value="NZ_LR699119.1"/>
</dbReference>
<evidence type="ECO:0000313" key="3">
    <source>
        <dbReference type="Proteomes" id="UP000324194"/>
    </source>
</evidence>
<feature type="compositionally biased region" description="Basic and acidic residues" evidence="1">
    <location>
        <begin position="374"/>
        <end position="387"/>
    </location>
</feature>
<accession>A0A5E4PHK4</accession>
<feature type="compositionally biased region" description="Acidic residues" evidence="1">
    <location>
        <begin position="388"/>
        <end position="397"/>
    </location>
</feature>
<dbReference type="AlphaFoldDB" id="A0A5E4PHK4"/>
<organism evidence="2 3">
    <name type="scientific">Aquicella siphonis</name>
    <dbReference type="NCBI Taxonomy" id="254247"/>
    <lineage>
        <taxon>Bacteria</taxon>
        <taxon>Pseudomonadati</taxon>
        <taxon>Pseudomonadota</taxon>
        <taxon>Gammaproteobacteria</taxon>
        <taxon>Legionellales</taxon>
        <taxon>Coxiellaceae</taxon>
        <taxon>Aquicella</taxon>
    </lineage>
</organism>
<evidence type="ECO:0000313" key="2">
    <source>
        <dbReference type="EMBL" id="VVC76075.1"/>
    </source>
</evidence>
<keyword evidence="3" id="KW-1185">Reference proteome</keyword>
<sequence length="485" mass="55053">MKSRIFLPGVSEAEGLAEITETDPTIWYPELSRYGWDHFEQCRILAPHGTPQPDDKFDTNDNHKRKVTFESRLALAVLKNHTLFTPLLHKIGKCMDEFLRHARDHAARTHRAQQHNSFVEKAGEVFRDYFFTDKPYFGREAGAASVPGIEEAFRFGRRTLVGGKEIEKIMFAHMAMLNIFKQMDGSKVAGYYQNANRHYHQILRPQALFKNRGRVKRDDAALQTFEMAGYEEEPTVRSKLMPHTRAIDTFTRDLNLPSDFSYESFLREIPFVAGPSGSAAECFLSALTFTRGKLSHDELQLYALCCVGYLVGSGAHSFHEVFVIAQLLGLSYTPGCYEDAIHPLFQGTHEYQQLLQEFPDIIRDTRAPLDNITEDARNEKAAVTKSDEESEETETTEEQNTAQSKSLPTDSAFGMHGLFPGFSINTHKRKREDVKTVQPSASTSVVSEKFQRVAKCLRTDQLQCQADHMSDANSDAKFRAGNLRY</sequence>
<dbReference type="EMBL" id="LR699119">
    <property type="protein sequence ID" value="VVC76075.1"/>
    <property type="molecule type" value="Genomic_DNA"/>
</dbReference>
<name>A0A5E4PHK4_9COXI</name>
<protein>
    <submittedName>
        <fullName evidence="2">Uncharacterized protein</fullName>
    </submittedName>
</protein>
<feature type="region of interest" description="Disordered" evidence="1">
    <location>
        <begin position="369"/>
        <end position="414"/>
    </location>
</feature>
<feature type="compositionally biased region" description="Polar residues" evidence="1">
    <location>
        <begin position="399"/>
        <end position="409"/>
    </location>
</feature>
<evidence type="ECO:0000256" key="1">
    <source>
        <dbReference type="SAM" id="MobiDB-lite"/>
    </source>
</evidence>